<dbReference type="InterPro" id="IPR004104">
    <property type="entry name" value="Gfo/Idh/MocA-like_OxRdtase_C"/>
</dbReference>
<evidence type="ECO:0000259" key="2">
    <source>
        <dbReference type="Pfam" id="PF02894"/>
    </source>
</evidence>
<dbReference type="SUPFAM" id="SSF51735">
    <property type="entry name" value="NAD(P)-binding Rossmann-fold domains"/>
    <property type="match status" value="1"/>
</dbReference>
<dbReference type="HOGENOM" id="CLU_862341_0_0_7"/>
<dbReference type="AlphaFoldDB" id="B3E8V8"/>
<dbReference type="STRING" id="398767.Glov_1510"/>
<evidence type="ECO:0000313" key="4">
    <source>
        <dbReference type="Proteomes" id="UP000002420"/>
    </source>
</evidence>
<dbReference type="Gene3D" id="3.40.50.720">
    <property type="entry name" value="NAD(P)-binding Rossmann-like Domain"/>
    <property type="match status" value="1"/>
</dbReference>
<dbReference type="GO" id="GO:0000166">
    <property type="term" value="F:nucleotide binding"/>
    <property type="evidence" value="ECO:0007669"/>
    <property type="project" value="InterPro"/>
</dbReference>
<dbReference type="InterPro" id="IPR000683">
    <property type="entry name" value="Gfo/Idh/MocA-like_OxRdtase_N"/>
</dbReference>
<dbReference type="EMBL" id="CP001089">
    <property type="protein sequence ID" value="ACD95226.1"/>
    <property type="molecule type" value="Genomic_DNA"/>
</dbReference>
<sequence>MKNFAIIGVGGYIAPRHLKAIKETGNRLVAALDVNDSVGILDRFFPDVPFFSEFERFDRFADKLRRQGEGRQIDYVSICSPNYLHDAHIRFALRTGADAICEKPLVLNPWNLDALQQMEQESGKRVNTILQLRVHPSLVTLHDELAAAPQSSAKHEVTLTYITSRGPWYLNSWKGNQEKAGGVATNIGIHFFDLLIWLFGAVQSNEVHYTDNLKTGGVIELEQARVKWFLSIDRSSLPESATQCGLSTFRSITVDGREIEFSEGFTDLHTVVYKHTLAGNGFGLDDARPAIELAHAIRNVSASGISSDSHPFLQHSVR</sequence>
<dbReference type="RefSeq" id="WP_012469568.1">
    <property type="nucleotide sequence ID" value="NC_010814.1"/>
</dbReference>
<dbReference type="SUPFAM" id="SSF55347">
    <property type="entry name" value="Glyceraldehyde-3-phosphate dehydrogenase-like, C-terminal domain"/>
    <property type="match status" value="1"/>
</dbReference>
<feature type="domain" description="Gfo/Idh/MocA-like oxidoreductase C-terminal" evidence="2">
    <location>
        <begin position="157"/>
        <end position="211"/>
    </location>
</feature>
<dbReference type="KEGG" id="glo:Glov_1510"/>
<dbReference type="Pfam" id="PF01408">
    <property type="entry name" value="GFO_IDH_MocA"/>
    <property type="match status" value="1"/>
</dbReference>
<proteinExistence type="predicted"/>
<organism evidence="3 4">
    <name type="scientific">Trichlorobacter lovleyi (strain ATCC BAA-1151 / DSM 17278 / SZ)</name>
    <name type="common">Geobacter lovleyi</name>
    <dbReference type="NCBI Taxonomy" id="398767"/>
    <lineage>
        <taxon>Bacteria</taxon>
        <taxon>Pseudomonadati</taxon>
        <taxon>Thermodesulfobacteriota</taxon>
        <taxon>Desulfuromonadia</taxon>
        <taxon>Geobacterales</taxon>
        <taxon>Geobacteraceae</taxon>
        <taxon>Trichlorobacter</taxon>
    </lineage>
</organism>
<feature type="domain" description="Gfo/Idh/MocA-like oxidoreductase N-terminal" evidence="1">
    <location>
        <begin position="3"/>
        <end position="126"/>
    </location>
</feature>
<dbReference type="InterPro" id="IPR036291">
    <property type="entry name" value="NAD(P)-bd_dom_sf"/>
</dbReference>
<dbReference type="PANTHER" id="PTHR43249">
    <property type="entry name" value="UDP-N-ACETYL-2-AMINO-2-DEOXY-D-GLUCURONATE OXIDASE"/>
    <property type="match status" value="1"/>
</dbReference>
<dbReference type="PANTHER" id="PTHR43249:SF1">
    <property type="entry name" value="D-GLUCOSIDE 3-DEHYDROGENASE"/>
    <property type="match status" value="1"/>
</dbReference>
<dbReference type="Proteomes" id="UP000002420">
    <property type="component" value="Chromosome"/>
</dbReference>
<dbReference type="OrthoDB" id="9815825at2"/>
<keyword evidence="4" id="KW-1185">Reference proteome</keyword>
<dbReference type="Gene3D" id="3.30.360.10">
    <property type="entry name" value="Dihydrodipicolinate Reductase, domain 2"/>
    <property type="match status" value="1"/>
</dbReference>
<dbReference type="Pfam" id="PF02894">
    <property type="entry name" value="GFO_IDH_MocA_C"/>
    <property type="match status" value="1"/>
</dbReference>
<name>B3E8V8_TRIL1</name>
<protein>
    <submittedName>
        <fullName evidence="3">Oxidoreductase domain protein</fullName>
    </submittedName>
</protein>
<evidence type="ECO:0000259" key="1">
    <source>
        <dbReference type="Pfam" id="PF01408"/>
    </source>
</evidence>
<evidence type="ECO:0000313" key="3">
    <source>
        <dbReference type="EMBL" id="ACD95226.1"/>
    </source>
</evidence>
<gene>
    <name evidence="3" type="ordered locus">Glov_1510</name>
</gene>
<dbReference type="InterPro" id="IPR052515">
    <property type="entry name" value="Gfo/Idh/MocA_Oxidoreductase"/>
</dbReference>
<dbReference type="eggNOG" id="COG0673">
    <property type="taxonomic scope" value="Bacteria"/>
</dbReference>
<reference evidence="3 4" key="1">
    <citation type="submission" date="2008-05" db="EMBL/GenBank/DDBJ databases">
        <title>Complete sequence of chromosome of Geobacter lovleyi SZ.</title>
        <authorList>
            <consortium name="US DOE Joint Genome Institute"/>
            <person name="Lucas S."/>
            <person name="Copeland A."/>
            <person name="Lapidus A."/>
            <person name="Glavina del Rio T."/>
            <person name="Dalin E."/>
            <person name="Tice H."/>
            <person name="Bruce D."/>
            <person name="Goodwin L."/>
            <person name="Pitluck S."/>
            <person name="Chertkov O."/>
            <person name="Meincke L."/>
            <person name="Brettin T."/>
            <person name="Detter J.C."/>
            <person name="Han C."/>
            <person name="Tapia R."/>
            <person name="Kuske C.R."/>
            <person name="Schmutz J."/>
            <person name="Larimer F."/>
            <person name="Land M."/>
            <person name="Hauser L."/>
            <person name="Kyrpides N."/>
            <person name="Mikhailova N."/>
            <person name="Sung Y."/>
            <person name="Fletcher K.E."/>
            <person name="Ritalahti K.M."/>
            <person name="Loeffler F.E."/>
            <person name="Richardson P."/>
        </authorList>
    </citation>
    <scope>NUCLEOTIDE SEQUENCE [LARGE SCALE GENOMIC DNA]</scope>
    <source>
        <strain evidence="4">ATCC BAA-1151 / DSM 17278 / SZ</strain>
    </source>
</reference>
<accession>B3E8V8</accession>